<dbReference type="Proteomes" id="UP000029391">
    <property type="component" value="Unassembled WGS sequence"/>
</dbReference>
<dbReference type="RefSeq" id="WP_051239989.1">
    <property type="nucleotide sequence ID" value="NZ_AUFF01000008.1"/>
</dbReference>
<dbReference type="eggNOG" id="COG3660">
    <property type="taxonomic scope" value="Bacteria"/>
</dbReference>
<reference evidence="1 2" key="1">
    <citation type="submission" date="2013-09" db="EMBL/GenBank/DDBJ databases">
        <title>Genome sequencing of Arenimonas composti.</title>
        <authorList>
            <person name="Chen F."/>
            <person name="Wang G."/>
        </authorList>
    </citation>
    <scope>NUCLEOTIDE SEQUENCE [LARGE SCALE GENOMIC DNA]</scope>
    <source>
        <strain evidence="1 2">TR7-09</strain>
    </source>
</reference>
<dbReference type="PANTHER" id="PTHR33986:SF15">
    <property type="entry name" value="MITOCHONDRIAL FISSION PROTEIN ELM1"/>
    <property type="match status" value="1"/>
</dbReference>
<dbReference type="InterPro" id="IPR009367">
    <property type="entry name" value="Elm1-like"/>
</dbReference>
<sequence>MAAPSSAPSSACWFLHDGLAGHRRQAAALAAALHPQPVEQVLEIAAPWAWAAPRRLPGARRAFGPEFAAALATPPALAIGCGRRAALATRLLHTRGSRAVQILHPRTDTRGWDLVIVPEHDGRPGANVINVCGSLNPIDAAWLSAARLQRPDFAALPGPRTVVLLGGPTAAVRFDAEAFASLAGRLDAVFAADGGSLLVLGSRRTDPAIAAEARRRWARTPGLRWFDAGDGDNPYASALAWADRIVCSPDSANMVSEACATPAPVFVAEPERAGGRIAVLLASLRQRGRIRAQDDRLAPFDVQPLRETPRIAALVRDRLGSPLA</sequence>
<dbReference type="AlphaFoldDB" id="A0A091BXU6"/>
<organism evidence="1 2">
    <name type="scientific">Arenimonas composti TR7-09 = DSM 18010</name>
    <dbReference type="NCBI Taxonomy" id="1121013"/>
    <lineage>
        <taxon>Bacteria</taxon>
        <taxon>Pseudomonadati</taxon>
        <taxon>Pseudomonadota</taxon>
        <taxon>Gammaproteobacteria</taxon>
        <taxon>Lysobacterales</taxon>
        <taxon>Lysobacteraceae</taxon>
        <taxon>Arenimonas</taxon>
    </lineage>
</organism>
<evidence type="ECO:0008006" key="3">
    <source>
        <dbReference type="Google" id="ProtNLM"/>
    </source>
</evidence>
<dbReference type="EMBL" id="AWXU01000040">
    <property type="protein sequence ID" value="KFN49180.1"/>
    <property type="molecule type" value="Genomic_DNA"/>
</dbReference>
<dbReference type="Pfam" id="PF06258">
    <property type="entry name" value="Mito_fiss_Elm1"/>
    <property type="match status" value="1"/>
</dbReference>
<evidence type="ECO:0000313" key="2">
    <source>
        <dbReference type="Proteomes" id="UP000029391"/>
    </source>
</evidence>
<dbReference type="PANTHER" id="PTHR33986">
    <property type="entry name" value="OS02G0535700 PROTEIN"/>
    <property type="match status" value="1"/>
</dbReference>
<name>A0A091BXU6_9GAMM</name>
<keyword evidence="2" id="KW-1185">Reference proteome</keyword>
<evidence type="ECO:0000313" key="1">
    <source>
        <dbReference type="EMBL" id="KFN49180.1"/>
    </source>
</evidence>
<proteinExistence type="predicted"/>
<gene>
    <name evidence="1" type="ORF">P873_12045</name>
</gene>
<accession>A0A091BXU6</accession>
<dbReference type="STRING" id="1121013.GCA_000426365_02430"/>
<comment type="caution">
    <text evidence="1">The sequence shown here is derived from an EMBL/GenBank/DDBJ whole genome shotgun (WGS) entry which is preliminary data.</text>
</comment>
<dbReference type="OrthoDB" id="272235at2"/>
<protein>
    <recommendedName>
        <fullName evidence="3">Nucleoside-diphosphate sugar epimerase</fullName>
    </recommendedName>
</protein>